<reference evidence="1" key="1">
    <citation type="submission" date="2020-04" db="EMBL/GenBank/DDBJ databases">
        <authorList>
            <person name="Alioto T."/>
            <person name="Alioto T."/>
            <person name="Gomez Garrido J."/>
        </authorList>
    </citation>
    <scope>NUCLEOTIDE SEQUENCE</scope>
    <source>
        <strain evidence="1">A484AB</strain>
    </source>
</reference>
<comment type="caution">
    <text evidence="1">The sequence shown here is derived from an EMBL/GenBank/DDBJ whole genome shotgun (WGS) entry which is preliminary data.</text>
</comment>
<keyword evidence="2" id="KW-1185">Reference proteome</keyword>
<accession>A0A6S7G419</accession>
<name>A0A6S7G419_PARCT</name>
<dbReference type="Proteomes" id="UP001152795">
    <property type="component" value="Unassembled WGS sequence"/>
</dbReference>
<gene>
    <name evidence="1" type="ORF">PACLA_8A026715</name>
</gene>
<organism evidence="1 2">
    <name type="scientific">Paramuricea clavata</name>
    <name type="common">Red gorgonian</name>
    <name type="synonym">Violescent sea-whip</name>
    <dbReference type="NCBI Taxonomy" id="317549"/>
    <lineage>
        <taxon>Eukaryota</taxon>
        <taxon>Metazoa</taxon>
        <taxon>Cnidaria</taxon>
        <taxon>Anthozoa</taxon>
        <taxon>Octocorallia</taxon>
        <taxon>Malacalcyonacea</taxon>
        <taxon>Plexauridae</taxon>
        <taxon>Paramuricea</taxon>
    </lineage>
</organism>
<protein>
    <submittedName>
        <fullName evidence="1">Uncharacterized protein</fullName>
    </submittedName>
</protein>
<dbReference type="EMBL" id="CACRXK020000571">
    <property type="protein sequence ID" value="CAB3983066.1"/>
    <property type="molecule type" value="Genomic_DNA"/>
</dbReference>
<evidence type="ECO:0000313" key="1">
    <source>
        <dbReference type="EMBL" id="CAB3983066.1"/>
    </source>
</evidence>
<dbReference type="AlphaFoldDB" id="A0A6S7G419"/>
<proteinExistence type="predicted"/>
<sequence length="49" mass="5306">MSRVHIPGIICTDACAVSANGDLAFLRRSILCEANDKAALRLTYSNLKI</sequence>
<evidence type="ECO:0000313" key="2">
    <source>
        <dbReference type="Proteomes" id="UP001152795"/>
    </source>
</evidence>